<dbReference type="EMBL" id="JBDJPC010000010">
    <property type="protein sequence ID" value="KAL1490157.1"/>
    <property type="molecule type" value="Genomic_DNA"/>
</dbReference>
<evidence type="ECO:0000256" key="1">
    <source>
        <dbReference type="SAM" id="MobiDB-lite"/>
    </source>
</evidence>
<protein>
    <submittedName>
        <fullName evidence="2">Uncharacterized protein</fullName>
    </submittedName>
</protein>
<proteinExistence type="predicted"/>
<comment type="caution">
    <text evidence="2">The sequence shown here is derived from an EMBL/GenBank/DDBJ whole genome shotgun (WGS) entry which is preliminary data.</text>
</comment>
<feature type="region of interest" description="Disordered" evidence="1">
    <location>
        <begin position="44"/>
        <end position="70"/>
    </location>
</feature>
<keyword evidence="3" id="KW-1185">Reference proteome</keyword>
<organism evidence="2 3">
    <name type="scientific">Hypothenemus hampei</name>
    <name type="common">Coffee berry borer</name>
    <dbReference type="NCBI Taxonomy" id="57062"/>
    <lineage>
        <taxon>Eukaryota</taxon>
        <taxon>Metazoa</taxon>
        <taxon>Ecdysozoa</taxon>
        <taxon>Arthropoda</taxon>
        <taxon>Hexapoda</taxon>
        <taxon>Insecta</taxon>
        <taxon>Pterygota</taxon>
        <taxon>Neoptera</taxon>
        <taxon>Endopterygota</taxon>
        <taxon>Coleoptera</taxon>
        <taxon>Polyphaga</taxon>
        <taxon>Cucujiformia</taxon>
        <taxon>Curculionidae</taxon>
        <taxon>Scolytinae</taxon>
        <taxon>Hypothenemus</taxon>
    </lineage>
</organism>
<reference evidence="2 3" key="1">
    <citation type="submission" date="2024-05" db="EMBL/GenBank/DDBJ databases">
        <title>Genetic variation in Jamaican populations of the coffee berry borer (Hypothenemus hampei).</title>
        <authorList>
            <person name="Errbii M."/>
            <person name="Myrie A."/>
        </authorList>
    </citation>
    <scope>NUCLEOTIDE SEQUENCE [LARGE SCALE GENOMIC DNA]</scope>
    <source>
        <strain evidence="2">JA-Hopewell-2020-01-JO</strain>
        <tissue evidence="2">Whole body</tissue>
    </source>
</reference>
<name>A0ABD1E879_HYPHA</name>
<dbReference type="Proteomes" id="UP001566132">
    <property type="component" value="Unassembled WGS sequence"/>
</dbReference>
<dbReference type="AlphaFoldDB" id="A0ABD1E879"/>
<accession>A0ABD1E879</accession>
<sequence length="205" mass="22851">MPRGITLSVQMKQLIISKYQANIKQTTIGQQLNLNRLIVSKTLKSSGGSRGASDSKSLDNEVKPRSTHQVHPVLDARHLVGYEKIDRSDTPSPPLPQQKCLPLAPNICVEAGRIQFMRQEDECSNLPPLPTINGIASCGRVTVTRGLQTDVDDFLNVQSVLEKRIVELELALEASQKNELRDKQTVNKLTKQLNRFFTLLNKNGK</sequence>
<feature type="compositionally biased region" description="Polar residues" evidence="1">
    <location>
        <begin position="44"/>
        <end position="55"/>
    </location>
</feature>
<evidence type="ECO:0000313" key="2">
    <source>
        <dbReference type="EMBL" id="KAL1490157.1"/>
    </source>
</evidence>
<gene>
    <name evidence="2" type="ORF">ABEB36_012896</name>
</gene>
<evidence type="ECO:0000313" key="3">
    <source>
        <dbReference type="Proteomes" id="UP001566132"/>
    </source>
</evidence>